<evidence type="ECO:0000313" key="2">
    <source>
        <dbReference type="Proteomes" id="UP000664288"/>
    </source>
</evidence>
<proteinExistence type="predicted"/>
<comment type="caution">
    <text evidence="1">The sequence shown here is derived from an EMBL/GenBank/DDBJ whole genome shotgun (WGS) entry which is preliminary data.</text>
</comment>
<reference evidence="1 2" key="1">
    <citation type="submission" date="2021-03" db="EMBL/GenBank/DDBJ databases">
        <title>Whole genome sequence of Jiella sp. MQZ13P-4.</title>
        <authorList>
            <person name="Tuo L."/>
        </authorList>
    </citation>
    <scope>NUCLEOTIDE SEQUENCE [LARGE SCALE GENOMIC DNA]</scope>
    <source>
        <strain evidence="1 2">MQZ13P-4</strain>
    </source>
</reference>
<dbReference type="RefSeq" id="WP_207352146.1">
    <property type="nucleotide sequence ID" value="NZ_JAFMPY010000022.1"/>
</dbReference>
<accession>A0ABS3J755</accession>
<dbReference type="EMBL" id="JAFMPY010000022">
    <property type="protein sequence ID" value="MBO0905509.1"/>
    <property type="molecule type" value="Genomic_DNA"/>
</dbReference>
<dbReference type="SUPFAM" id="SSF53448">
    <property type="entry name" value="Nucleotide-diphospho-sugar transferases"/>
    <property type="match status" value="1"/>
</dbReference>
<dbReference type="InterPro" id="IPR029044">
    <property type="entry name" value="Nucleotide-diphossugar_trans"/>
</dbReference>
<gene>
    <name evidence="1" type="ORF">J1C47_17835</name>
</gene>
<dbReference type="Gene3D" id="3.90.550.10">
    <property type="entry name" value="Spore Coat Polysaccharide Biosynthesis Protein SpsA, Chain A"/>
    <property type="match status" value="1"/>
</dbReference>
<organism evidence="1 2">
    <name type="scientific">Jiella sonneratiae</name>
    <dbReference type="NCBI Taxonomy" id="2816856"/>
    <lineage>
        <taxon>Bacteria</taxon>
        <taxon>Pseudomonadati</taxon>
        <taxon>Pseudomonadota</taxon>
        <taxon>Alphaproteobacteria</taxon>
        <taxon>Hyphomicrobiales</taxon>
        <taxon>Aurantimonadaceae</taxon>
        <taxon>Jiella</taxon>
    </lineage>
</organism>
<name>A0ABS3J755_9HYPH</name>
<sequence>MLSVFMDCGPDDRKLAATLSSLVPGAVDGIVREVVLVDRAMGVDARKVAEHAGCRVVSAEALGEAIGQARGDWLLLLEPGARLQPGWIAAVADHLETAGGAHAVTPAARFRRAAIDRPGFLARLRRRPAALSHGFLVRRSHAVGLFGKGRTVRPLEHIAKGVAVVRLDGEIRPAQP</sequence>
<evidence type="ECO:0000313" key="1">
    <source>
        <dbReference type="EMBL" id="MBO0905509.1"/>
    </source>
</evidence>
<dbReference type="CDD" id="cd00761">
    <property type="entry name" value="Glyco_tranf_GTA_type"/>
    <property type="match status" value="1"/>
</dbReference>
<dbReference type="Proteomes" id="UP000664288">
    <property type="component" value="Unassembled WGS sequence"/>
</dbReference>
<protein>
    <submittedName>
        <fullName evidence="1">Glycosyltransferase family 2 protein</fullName>
    </submittedName>
</protein>
<keyword evidence="2" id="KW-1185">Reference proteome</keyword>